<name>A0ABT3ZW79_9BACT</name>
<feature type="signal peptide" evidence="2">
    <location>
        <begin position="1"/>
        <end position="20"/>
    </location>
</feature>
<organism evidence="4 5">
    <name type="scientific">Archangium lansingense</name>
    <dbReference type="NCBI Taxonomy" id="2995310"/>
    <lineage>
        <taxon>Bacteria</taxon>
        <taxon>Pseudomonadati</taxon>
        <taxon>Myxococcota</taxon>
        <taxon>Myxococcia</taxon>
        <taxon>Myxococcales</taxon>
        <taxon>Cystobacterineae</taxon>
        <taxon>Archangiaceae</taxon>
        <taxon>Archangium</taxon>
    </lineage>
</organism>
<sequence length="780" mass="82908">MKRYIAALMGLALAMTARPAATKERSPAPPAASFATGKHVELVNAELLDSTGTTSCDDDGVLDTGETARVRVTLRNSGTERLEQTSMTLSSADADLSFPEGQKVSFPASDPQQLTTAELPVKLSGTATPRDLTLNIAYRDEAQSVPGDQTHKVVYRVNTDAVPGTSTLEKVDAPFPAWTIMARPASSPPWTRQLDSTNGNSFFHGPDHKETSDLSLVSPPLQVSQTETFRVIFQHRYVFEVNPSNLPYDGGVIELSADDGQTWVDIGASTYNVTLAAGSENPLQGRRAYGSQSSSYPAFTKTTLNLSTTYAGKTVRIRFRIGTDDSNGATGWDLDDLQLEGVVNKPFTTLVAHRSTCINRTPVANAGQAQTVSERRQVTLSGSGTDPEGSALTYEWTQTQGPVVALSDPKVNNPTFLAPEVTQDTDLEFELRVRDEVNTSVPSVTTVRVRDVSAGNRAPTVQATAVLNVSERDTVTLEATGTDPDGDAVSYEWTQVGTPEVVLEGAKTAKATFTAPTVTEVLELTFQVVASDGLAQSAPFTVTVKVNNRKPVAQVKPVPEVAEGTDVTLEGSATEVDEGATLIYTWTQVGDPKVTLRDSTSATPSFTAPEVEANTELTFQLIVGDGKLESDPVTVTVLVRDVVNTPPVARAGGDQKVTEGSGVTLNGSESKDPEGSELIYAWTQVDGPTVTLMKAGPRATFNAPEVDGEAVLTFQLQVTDARGLSSTDTITVRVTDKVPPPDNGSGCGCAAGEDGGVPTTVLLLLTALGFALRRPRWRSL</sequence>
<feature type="domain" description="PKD/Chitinase" evidence="3">
    <location>
        <begin position="462"/>
        <end position="549"/>
    </location>
</feature>
<dbReference type="InterPro" id="IPR035986">
    <property type="entry name" value="PKD_dom_sf"/>
</dbReference>
<feature type="region of interest" description="Disordered" evidence="1">
    <location>
        <begin position="650"/>
        <end position="674"/>
    </location>
</feature>
<proteinExistence type="predicted"/>
<gene>
    <name evidence="4" type="ORF">OV287_03585</name>
</gene>
<comment type="caution">
    <text evidence="4">The sequence shown here is derived from an EMBL/GenBank/DDBJ whole genome shotgun (WGS) entry which is preliminary data.</text>
</comment>
<evidence type="ECO:0000256" key="1">
    <source>
        <dbReference type="SAM" id="MobiDB-lite"/>
    </source>
</evidence>
<feature type="domain" description="PKD/Chitinase" evidence="3">
    <location>
        <begin position="648"/>
        <end position="737"/>
    </location>
</feature>
<dbReference type="InterPro" id="IPR022409">
    <property type="entry name" value="PKD/Chitinase_dom"/>
</dbReference>
<dbReference type="InterPro" id="IPR029865">
    <property type="entry name" value="KIAA0319-like"/>
</dbReference>
<dbReference type="Gene3D" id="2.60.40.10">
    <property type="entry name" value="Immunoglobulins"/>
    <property type="match status" value="4"/>
</dbReference>
<feature type="domain" description="PKD/Chitinase" evidence="3">
    <location>
        <begin position="552"/>
        <end position="640"/>
    </location>
</feature>
<accession>A0ABT3ZW79</accession>
<protein>
    <submittedName>
        <fullName evidence="4">PKD domain-containing protein</fullName>
    </submittedName>
</protein>
<keyword evidence="5" id="KW-1185">Reference proteome</keyword>
<dbReference type="Proteomes" id="UP001207654">
    <property type="component" value="Unassembled WGS sequence"/>
</dbReference>
<dbReference type="PANTHER" id="PTHR46182">
    <property type="entry name" value="FI19480P1"/>
    <property type="match status" value="1"/>
</dbReference>
<dbReference type="Pfam" id="PF22352">
    <property type="entry name" value="K319L-like_PKD"/>
    <property type="match status" value="4"/>
</dbReference>
<dbReference type="EMBL" id="JAPNKA010000001">
    <property type="protein sequence ID" value="MCY1073556.1"/>
    <property type="molecule type" value="Genomic_DNA"/>
</dbReference>
<dbReference type="InterPro" id="IPR013783">
    <property type="entry name" value="Ig-like_fold"/>
</dbReference>
<evidence type="ECO:0000313" key="4">
    <source>
        <dbReference type="EMBL" id="MCY1073556.1"/>
    </source>
</evidence>
<evidence type="ECO:0000313" key="5">
    <source>
        <dbReference type="Proteomes" id="UP001207654"/>
    </source>
</evidence>
<evidence type="ECO:0000256" key="2">
    <source>
        <dbReference type="SAM" id="SignalP"/>
    </source>
</evidence>
<reference evidence="4 5" key="1">
    <citation type="submission" date="2022-11" db="EMBL/GenBank/DDBJ databases">
        <title>Minimal conservation of predation-associated metabolite biosynthetic gene clusters underscores biosynthetic potential of Myxococcota including descriptions for ten novel species: Archangium lansinium sp. nov., Myxococcus landrumus sp. nov., Nannocystis bai.</title>
        <authorList>
            <person name="Ahearne A."/>
            <person name="Stevens C."/>
            <person name="Phillips K."/>
        </authorList>
    </citation>
    <scope>NUCLEOTIDE SEQUENCE [LARGE SCALE GENOMIC DNA]</scope>
    <source>
        <strain evidence="4 5">MIWBW</strain>
    </source>
</reference>
<dbReference type="SMART" id="SM00089">
    <property type="entry name" value="PKD"/>
    <property type="match status" value="3"/>
</dbReference>
<dbReference type="PANTHER" id="PTHR46182:SF2">
    <property type="entry name" value="FI19480P1"/>
    <property type="match status" value="1"/>
</dbReference>
<dbReference type="Gene3D" id="2.60.120.260">
    <property type="entry name" value="Galactose-binding domain-like"/>
    <property type="match status" value="1"/>
</dbReference>
<dbReference type="SUPFAM" id="SSF49299">
    <property type="entry name" value="PKD domain"/>
    <property type="match status" value="1"/>
</dbReference>
<dbReference type="RefSeq" id="WP_267532557.1">
    <property type="nucleotide sequence ID" value="NZ_JAPNKA010000001.1"/>
</dbReference>
<keyword evidence="2" id="KW-0732">Signal</keyword>
<evidence type="ECO:0000259" key="3">
    <source>
        <dbReference type="SMART" id="SM00089"/>
    </source>
</evidence>
<feature type="chain" id="PRO_5047294482" evidence="2">
    <location>
        <begin position="21"/>
        <end position="780"/>
    </location>
</feature>